<evidence type="ECO:0000313" key="2">
    <source>
        <dbReference type="EMBL" id="KAH8996685.1"/>
    </source>
</evidence>
<feature type="region of interest" description="Disordered" evidence="1">
    <location>
        <begin position="38"/>
        <end position="173"/>
    </location>
</feature>
<feature type="compositionally biased region" description="Polar residues" evidence="1">
    <location>
        <begin position="138"/>
        <end position="152"/>
    </location>
</feature>
<dbReference type="Proteomes" id="UP001201163">
    <property type="component" value="Unassembled WGS sequence"/>
</dbReference>
<sequence length="603" mass="66099">MSSPDPPQLRLSLPSTAPTFKRSFDQFGFDLETPIDSSLVASSSTTDEHRPGPSNTDRNKRARSNSVTPNNNNSAEQARSTDTSLSGPSHTAANHMTTTHRDAPLLPPPGARHPPAPNGDSNDSVFSPGLSLGEEPTHTPTLSFGSRSSDSINPPTSTTWSNPPSSANPSAEHNEQFRLSMERFHAFDSQISSIRARPSPLPLRAPSNLPTLPPLTLSSTIEHPHAHSNPAVSLPSVESFNYTAPSAQSAAAPPPAAPPPIASSTTDQYRSDMSPLGFEEFGEFREIMGFFPEQNPNSRSVDRSAVRPRQSSAPLDNSGHHRVDRPVRGSPTRQNAEIVSRNSTLRPWPVDHRSVIFGDSDDEFGDLPVANLQGRRSLDLPRSRLDPSLLANRIRRTMRNQAAHEALGRMSPPRFPTPTSSQIESNQPRSVIHARIPEHERPDGYDHRSLHPPSRLYPPSRRPVLPEAVRTLAERLGRGRQRTDYTGEGGTERSRSPAAATFSSSTSTYDDWLFELPEFASSESPYALDLPTPSSWIDEDNTPSRPLIPSSRIQRDVSISRPAPWRSPLPPNDTSEDRILTYLSLMHRVPSTVPPGEETQPGE</sequence>
<name>A0AAD4QG42_9AGAM</name>
<dbReference type="AlphaFoldDB" id="A0AAD4QG42"/>
<feature type="compositionally biased region" description="Pro residues" evidence="1">
    <location>
        <begin position="252"/>
        <end position="261"/>
    </location>
</feature>
<reference evidence="2" key="1">
    <citation type="submission" date="2022-01" db="EMBL/GenBank/DDBJ databases">
        <title>Comparative genomics reveals a dynamic genome evolution in the ectomycorrhizal milk-cap (Lactarius) mushrooms.</title>
        <authorList>
            <consortium name="DOE Joint Genome Institute"/>
            <person name="Lebreton A."/>
            <person name="Tang N."/>
            <person name="Kuo A."/>
            <person name="LaButti K."/>
            <person name="Drula E."/>
            <person name="Barry K."/>
            <person name="Clum A."/>
            <person name="Lipzen A."/>
            <person name="Mousain D."/>
            <person name="Ng V."/>
            <person name="Wang R."/>
            <person name="Wang X."/>
            <person name="Dai Y."/>
            <person name="Henrissat B."/>
            <person name="Grigoriev I.V."/>
            <person name="Guerin-Laguette A."/>
            <person name="Yu F."/>
            <person name="Martin F.M."/>
        </authorList>
    </citation>
    <scope>NUCLEOTIDE SEQUENCE</scope>
    <source>
        <strain evidence="2">QP</strain>
    </source>
</reference>
<evidence type="ECO:0000256" key="1">
    <source>
        <dbReference type="SAM" id="MobiDB-lite"/>
    </source>
</evidence>
<feature type="compositionally biased region" description="Basic and acidic residues" evidence="1">
    <location>
        <begin position="435"/>
        <end position="449"/>
    </location>
</feature>
<feature type="compositionally biased region" description="Basic and acidic residues" evidence="1">
    <location>
        <begin position="472"/>
        <end position="495"/>
    </location>
</feature>
<feature type="region of interest" description="Disordered" evidence="1">
    <location>
        <begin position="532"/>
        <end position="576"/>
    </location>
</feature>
<feature type="compositionally biased region" description="Low complexity" evidence="1">
    <location>
        <begin position="153"/>
        <end position="171"/>
    </location>
</feature>
<feature type="region of interest" description="Disordered" evidence="1">
    <location>
        <begin position="404"/>
        <end position="503"/>
    </location>
</feature>
<feature type="compositionally biased region" description="Low complexity" evidence="1">
    <location>
        <begin position="451"/>
        <end position="466"/>
    </location>
</feature>
<feature type="region of interest" description="Disordered" evidence="1">
    <location>
        <begin position="1"/>
        <end position="21"/>
    </location>
</feature>
<accession>A0AAD4QG42</accession>
<feature type="region of interest" description="Disordered" evidence="1">
    <location>
        <begin position="245"/>
        <end position="274"/>
    </location>
</feature>
<comment type="caution">
    <text evidence="2">The sequence shown here is derived from an EMBL/GenBank/DDBJ whole genome shotgun (WGS) entry which is preliminary data.</text>
</comment>
<feature type="compositionally biased region" description="Polar residues" evidence="1">
    <location>
        <begin position="417"/>
        <end position="429"/>
    </location>
</feature>
<proteinExistence type="predicted"/>
<gene>
    <name evidence="2" type="ORF">EDB92DRAFT_1517363</name>
</gene>
<keyword evidence="3" id="KW-1185">Reference proteome</keyword>
<feature type="compositionally biased region" description="Basic and acidic residues" evidence="1">
    <location>
        <begin position="318"/>
        <end position="327"/>
    </location>
</feature>
<dbReference type="EMBL" id="JAKELL010000008">
    <property type="protein sequence ID" value="KAH8996685.1"/>
    <property type="molecule type" value="Genomic_DNA"/>
</dbReference>
<evidence type="ECO:0000313" key="3">
    <source>
        <dbReference type="Proteomes" id="UP001201163"/>
    </source>
</evidence>
<feature type="compositionally biased region" description="Polar residues" evidence="1">
    <location>
        <begin position="64"/>
        <end position="97"/>
    </location>
</feature>
<protein>
    <submittedName>
        <fullName evidence="2">Uncharacterized protein</fullName>
    </submittedName>
</protein>
<feature type="compositionally biased region" description="Pro residues" evidence="1">
    <location>
        <begin position="105"/>
        <end position="117"/>
    </location>
</feature>
<feature type="region of interest" description="Disordered" evidence="1">
    <location>
        <begin position="291"/>
        <end position="334"/>
    </location>
</feature>
<organism evidence="2 3">
    <name type="scientific">Lactarius akahatsu</name>
    <dbReference type="NCBI Taxonomy" id="416441"/>
    <lineage>
        <taxon>Eukaryota</taxon>
        <taxon>Fungi</taxon>
        <taxon>Dikarya</taxon>
        <taxon>Basidiomycota</taxon>
        <taxon>Agaricomycotina</taxon>
        <taxon>Agaricomycetes</taxon>
        <taxon>Russulales</taxon>
        <taxon>Russulaceae</taxon>
        <taxon>Lactarius</taxon>
    </lineage>
</organism>